<evidence type="ECO:0000313" key="3">
    <source>
        <dbReference type="EnsemblMetazoa" id="CapteP208915"/>
    </source>
</evidence>
<reference evidence="4" key="1">
    <citation type="submission" date="2012-12" db="EMBL/GenBank/DDBJ databases">
        <authorList>
            <person name="Hellsten U."/>
            <person name="Grimwood J."/>
            <person name="Chapman J.A."/>
            <person name="Shapiro H."/>
            <person name="Aerts A."/>
            <person name="Otillar R.P."/>
            <person name="Terry A.Y."/>
            <person name="Boore J.L."/>
            <person name="Simakov O."/>
            <person name="Marletaz F."/>
            <person name="Cho S.-J."/>
            <person name="Edsinger-Gonzales E."/>
            <person name="Havlak P."/>
            <person name="Kuo D.-H."/>
            <person name="Larsson T."/>
            <person name="Lv J."/>
            <person name="Arendt D."/>
            <person name="Savage R."/>
            <person name="Osoegawa K."/>
            <person name="de Jong P."/>
            <person name="Lindberg D.R."/>
            <person name="Seaver E.C."/>
            <person name="Weisblat D.A."/>
            <person name="Putnam N.H."/>
            <person name="Grigoriev I.V."/>
            <person name="Rokhsar D.S."/>
        </authorList>
    </citation>
    <scope>NUCLEOTIDE SEQUENCE</scope>
    <source>
        <strain evidence="4">I ESC-2004</strain>
    </source>
</reference>
<accession>R7T669</accession>
<dbReference type="EnsemblMetazoa" id="CapteT208915">
    <property type="protein sequence ID" value="CapteP208915"/>
    <property type="gene ID" value="CapteG208915"/>
</dbReference>
<name>R7T669_CAPTE</name>
<feature type="compositionally biased region" description="Polar residues" evidence="1">
    <location>
        <begin position="201"/>
        <end position="224"/>
    </location>
</feature>
<sequence>MLTNKILHGTSTPKSRTNSSPSLSIAALRRRCSELIHKLHVSRGMLARAGESGIGPSAIQLNESAVPITWTLDLKIPEKYAQYFGYRIDYVVVSSGYGDVINRGPIFGNDAAKEDESLVLSDISAYKQCAFGVEPYREMEEGNMALALIPQTSNYPQVNARIPDCGGRAVTHAWVDTTQLFVLKIQWSIQESLQKDDRDAGQSSTTRIGQASTPALTGDVSNVNVPRVSKKPVHESSRQYEALHDGRPRIEQDPYTVTEGVHQDTNDAELM</sequence>
<evidence type="ECO:0000256" key="1">
    <source>
        <dbReference type="SAM" id="MobiDB-lite"/>
    </source>
</evidence>
<feature type="region of interest" description="Disordered" evidence="1">
    <location>
        <begin position="193"/>
        <end position="271"/>
    </location>
</feature>
<proteinExistence type="predicted"/>
<evidence type="ECO:0000313" key="2">
    <source>
        <dbReference type="EMBL" id="ELT88905.1"/>
    </source>
</evidence>
<dbReference type="HOGENOM" id="CLU_085596_0_0_1"/>
<gene>
    <name evidence="2" type="ORF">CAPTEDRAFT_208915</name>
</gene>
<feature type="region of interest" description="Disordered" evidence="1">
    <location>
        <begin position="1"/>
        <end position="21"/>
    </location>
</feature>
<keyword evidence="4" id="KW-1185">Reference proteome</keyword>
<evidence type="ECO:0000313" key="4">
    <source>
        <dbReference type="Proteomes" id="UP000014760"/>
    </source>
</evidence>
<dbReference type="EMBL" id="AMQN01015123">
    <property type="status" value="NOT_ANNOTATED_CDS"/>
    <property type="molecule type" value="Genomic_DNA"/>
</dbReference>
<dbReference type="EMBL" id="KB311628">
    <property type="protein sequence ID" value="ELT88905.1"/>
    <property type="molecule type" value="Genomic_DNA"/>
</dbReference>
<feature type="compositionally biased region" description="Basic and acidic residues" evidence="1">
    <location>
        <begin position="232"/>
        <end position="252"/>
    </location>
</feature>
<dbReference type="Proteomes" id="UP000014760">
    <property type="component" value="Unassembled WGS sequence"/>
</dbReference>
<organism evidence="2">
    <name type="scientific">Capitella teleta</name>
    <name type="common">Polychaete worm</name>
    <dbReference type="NCBI Taxonomy" id="283909"/>
    <lineage>
        <taxon>Eukaryota</taxon>
        <taxon>Metazoa</taxon>
        <taxon>Spiralia</taxon>
        <taxon>Lophotrochozoa</taxon>
        <taxon>Annelida</taxon>
        <taxon>Polychaeta</taxon>
        <taxon>Sedentaria</taxon>
        <taxon>Scolecida</taxon>
        <taxon>Capitellidae</taxon>
        <taxon>Capitella</taxon>
    </lineage>
</organism>
<reference evidence="3" key="3">
    <citation type="submission" date="2015-06" db="UniProtKB">
        <authorList>
            <consortium name="EnsemblMetazoa"/>
        </authorList>
    </citation>
    <scope>IDENTIFICATION</scope>
</reference>
<dbReference type="AlphaFoldDB" id="R7T669"/>
<protein>
    <submittedName>
        <fullName evidence="2 3">Uncharacterized protein</fullName>
    </submittedName>
</protein>
<reference evidence="2 4" key="2">
    <citation type="journal article" date="2013" name="Nature">
        <title>Insights into bilaterian evolution from three spiralian genomes.</title>
        <authorList>
            <person name="Simakov O."/>
            <person name="Marletaz F."/>
            <person name="Cho S.J."/>
            <person name="Edsinger-Gonzales E."/>
            <person name="Havlak P."/>
            <person name="Hellsten U."/>
            <person name="Kuo D.H."/>
            <person name="Larsson T."/>
            <person name="Lv J."/>
            <person name="Arendt D."/>
            <person name="Savage R."/>
            <person name="Osoegawa K."/>
            <person name="de Jong P."/>
            <person name="Grimwood J."/>
            <person name="Chapman J.A."/>
            <person name="Shapiro H."/>
            <person name="Aerts A."/>
            <person name="Otillar R.P."/>
            <person name="Terry A.Y."/>
            <person name="Boore J.L."/>
            <person name="Grigoriev I.V."/>
            <person name="Lindberg D.R."/>
            <person name="Seaver E.C."/>
            <person name="Weisblat D.A."/>
            <person name="Putnam N.H."/>
            <person name="Rokhsar D.S."/>
        </authorList>
    </citation>
    <scope>NUCLEOTIDE SEQUENCE</scope>
    <source>
        <strain evidence="2 4">I ESC-2004</strain>
    </source>
</reference>